<keyword evidence="1" id="KW-1133">Transmembrane helix</keyword>
<proteinExistence type="predicted"/>
<organism evidence="2 3">
    <name type="scientific">Scomber scombrus</name>
    <name type="common">Atlantic mackerel</name>
    <name type="synonym">Scomber vernalis</name>
    <dbReference type="NCBI Taxonomy" id="13677"/>
    <lineage>
        <taxon>Eukaryota</taxon>
        <taxon>Metazoa</taxon>
        <taxon>Chordata</taxon>
        <taxon>Craniata</taxon>
        <taxon>Vertebrata</taxon>
        <taxon>Euteleostomi</taxon>
        <taxon>Actinopterygii</taxon>
        <taxon>Neopterygii</taxon>
        <taxon>Teleostei</taxon>
        <taxon>Neoteleostei</taxon>
        <taxon>Acanthomorphata</taxon>
        <taxon>Pelagiaria</taxon>
        <taxon>Scombriformes</taxon>
        <taxon>Scombridae</taxon>
        <taxon>Scomber</taxon>
    </lineage>
</organism>
<name>A0AAV1NAN3_SCOSC</name>
<evidence type="ECO:0000256" key="1">
    <source>
        <dbReference type="SAM" id="Phobius"/>
    </source>
</evidence>
<protein>
    <submittedName>
        <fullName evidence="2">Uncharacterized protein</fullName>
    </submittedName>
</protein>
<gene>
    <name evidence="2" type="ORF">FSCOSCO3_A020262</name>
</gene>
<reference evidence="2 3" key="1">
    <citation type="submission" date="2024-01" db="EMBL/GenBank/DDBJ databases">
        <authorList>
            <person name="Alioto T."/>
            <person name="Alioto T."/>
            <person name="Gomez Garrido J."/>
        </authorList>
    </citation>
    <scope>NUCLEOTIDE SEQUENCE [LARGE SCALE GENOMIC DNA]</scope>
</reference>
<accession>A0AAV1NAN3</accession>
<evidence type="ECO:0000313" key="3">
    <source>
        <dbReference type="Proteomes" id="UP001314229"/>
    </source>
</evidence>
<comment type="caution">
    <text evidence="2">The sequence shown here is derived from an EMBL/GenBank/DDBJ whole genome shotgun (WGS) entry which is preliminary data.</text>
</comment>
<evidence type="ECO:0000313" key="2">
    <source>
        <dbReference type="EMBL" id="CAK6956544.1"/>
    </source>
</evidence>
<keyword evidence="1" id="KW-0472">Membrane</keyword>
<keyword evidence="1" id="KW-0812">Transmembrane</keyword>
<dbReference type="Proteomes" id="UP001314229">
    <property type="component" value="Unassembled WGS sequence"/>
</dbReference>
<feature type="transmembrane region" description="Helical" evidence="1">
    <location>
        <begin position="48"/>
        <end position="73"/>
    </location>
</feature>
<dbReference type="AlphaFoldDB" id="A0AAV1NAN3"/>
<sequence length="114" mass="12474">MAEVAHLASMQPNLLTVTPSPNFNVTQTTISLQTTTTLLPWEEVNMQVHTILIVVIFCVVIFLLLVTLFYAFCFHCSINTSTKDSHAANGCSLDREDATFKHSSSDGQSVGNVV</sequence>
<dbReference type="EMBL" id="CAWUFR010000025">
    <property type="protein sequence ID" value="CAK6956544.1"/>
    <property type="molecule type" value="Genomic_DNA"/>
</dbReference>
<keyword evidence="3" id="KW-1185">Reference proteome</keyword>